<organism evidence="3 4">
    <name type="scientific">Plenodomus tracheiphilus IPT5</name>
    <dbReference type="NCBI Taxonomy" id="1408161"/>
    <lineage>
        <taxon>Eukaryota</taxon>
        <taxon>Fungi</taxon>
        <taxon>Dikarya</taxon>
        <taxon>Ascomycota</taxon>
        <taxon>Pezizomycotina</taxon>
        <taxon>Dothideomycetes</taxon>
        <taxon>Pleosporomycetidae</taxon>
        <taxon>Pleosporales</taxon>
        <taxon>Pleosporineae</taxon>
        <taxon>Leptosphaeriaceae</taxon>
        <taxon>Plenodomus</taxon>
    </lineage>
</organism>
<protein>
    <submittedName>
        <fullName evidence="3">Uncharacterized protein</fullName>
    </submittedName>
</protein>
<evidence type="ECO:0000256" key="1">
    <source>
        <dbReference type="SAM" id="Coils"/>
    </source>
</evidence>
<accession>A0A6A7BIQ1</accession>
<keyword evidence="4" id="KW-1185">Reference proteome</keyword>
<feature type="region of interest" description="Disordered" evidence="2">
    <location>
        <begin position="818"/>
        <end position="853"/>
    </location>
</feature>
<sequence>MSMSSRKRPTESRSRGNSPPHKRNCTPKRTASLQDRYADTRDPPSFPSPPASRRSSTYTRPNVPSGPRSDQHRPVTNYHQAFQRSERHQGQPRDPHDAYILSPNSSGSGASTPAHHVAPTVPSMLPRVRDSVHASHAARIQQHEAAGTANSKPTMDSLRKIRERRRAAALRVLDVTAVASHTAAPTTDANPSRDIGVNLHTTISELQNLRPEWQAAIRRIDALEQSKRPAHNTDPTVIQIKIESLENLLKKLDETNGKQAEDIKNVLARQTTVESTVKDLLTLKADMASFQDWTKSILETWKGVQPTEMMTRSVFNQELTAKLAAAKKDMHTHVDTTKENLLNDLKGKSIIDRIEAVEAEISSSSFSTQVEQVTNSESKRQGPYETLSATITQIKKEQEEANRRLQKLETLETRVELNKNTAADAASLEDRINKGISSLKTSFEGQVNKLEEDCEKNEKDIHDCGTRCSVLEESVPELFKEKFEPLQNTVQEALNEINEIKRTAREQVEERSAMRGEFSNWQKCTQQAQSSAASAINTTAAQKEDIKRLETSVHEVKTGRDKAISDLDERWTTTLNKEMDAFRLTLRNLHDQYANITTDDIYQRMVHWFVQMYPNNASMLQQFTALKEDVTRLRSLEPQFLWLQSNALNIQTLLDKGHQSQLSPEASGRIEEACNQAKDASSKVNDMLGKEATSKADLMDKVAEKINTAVTSLTDLSSPFARISKIEQLENQLTEVKNVNRDLIEPNKEFLPLLGKTIITTAQAQRELDKLRAHVFIPREEGQRASDSRNTKASLRDSIHVRPLSDIKWVCGDLSESLADSWPDEQHGNYNRKESRNNSDDVESETQQQLGHR</sequence>
<feature type="compositionally biased region" description="Polar residues" evidence="2">
    <location>
        <begin position="102"/>
        <end position="111"/>
    </location>
</feature>
<feature type="coiled-coil region" evidence="1">
    <location>
        <begin position="384"/>
        <end position="460"/>
    </location>
</feature>
<feature type="compositionally biased region" description="Basic and acidic residues" evidence="2">
    <location>
        <begin position="84"/>
        <end position="97"/>
    </location>
</feature>
<feature type="region of interest" description="Disordered" evidence="2">
    <location>
        <begin position="131"/>
        <end position="155"/>
    </location>
</feature>
<feature type="compositionally biased region" description="Low complexity" evidence="2">
    <location>
        <begin position="51"/>
        <end position="61"/>
    </location>
</feature>
<reference evidence="3" key="1">
    <citation type="submission" date="2020-01" db="EMBL/GenBank/DDBJ databases">
        <authorList>
            <consortium name="DOE Joint Genome Institute"/>
            <person name="Haridas S."/>
            <person name="Albert R."/>
            <person name="Binder M."/>
            <person name="Bloem J."/>
            <person name="Labutti K."/>
            <person name="Salamov A."/>
            <person name="Andreopoulos B."/>
            <person name="Baker S.E."/>
            <person name="Barry K."/>
            <person name="Bills G."/>
            <person name="Bluhm B.H."/>
            <person name="Cannon C."/>
            <person name="Castanera R."/>
            <person name="Culley D.E."/>
            <person name="Daum C."/>
            <person name="Ezra D."/>
            <person name="Gonzalez J.B."/>
            <person name="Henrissat B."/>
            <person name="Kuo A."/>
            <person name="Liang C."/>
            <person name="Lipzen A."/>
            <person name="Lutzoni F."/>
            <person name="Magnuson J."/>
            <person name="Mondo S."/>
            <person name="Nolan M."/>
            <person name="Ohm R."/>
            <person name="Pangilinan J."/>
            <person name="Park H.-J."/>
            <person name="Ramirez L."/>
            <person name="Alfaro M."/>
            <person name="Sun H."/>
            <person name="Tritt A."/>
            <person name="Yoshinaga Y."/>
            <person name="Zwiers L.-H."/>
            <person name="Turgeon B.G."/>
            <person name="Goodwin S.B."/>
            <person name="Spatafora J.W."/>
            <person name="Crous P.W."/>
            <person name="Grigoriev I.V."/>
        </authorList>
    </citation>
    <scope>NUCLEOTIDE SEQUENCE</scope>
    <source>
        <strain evidence="3">IPT5</strain>
    </source>
</reference>
<proteinExistence type="predicted"/>
<dbReference type="OrthoDB" id="3438382at2759"/>
<gene>
    <name evidence="3" type="ORF">T440DRAFT_464422</name>
</gene>
<feature type="region of interest" description="Disordered" evidence="2">
    <location>
        <begin position="1"/>
        <end position="119"/>
    </location>
</feature>
<feature type="compositionally biased region" description="Basic and acidic residues" evidence="2">
    <location>
        <begin position="824"/>
        <end position="839"/>
    </location>
</feature>
<name>A0A6A7BIQ1_9PLEO</name>
<dbReference type="EMBL" id="MU006291">
    <property type="protein sequence ID" value="KAF2855122.1"/>
    <property type="molecule type" value="Genomic_DNA"/>
</dbReference>
<evidence type="ECO:0000256" key="2">
    <source>
        <dbReference type="SAM" id="MobiDB-lite"/>
    </source>
</evidence>
<dbReference type="Proteomes" id="UP000799423">
    <property type="component" value="Unassembled WGS sequence"/>
</dbReference>
<evidence type="ECO:0000313" key="4">
    <source>
        <dbReference type="Proteomes" id="UP000799423"/>
    </source>
</evidence>
<dbReference type="AlphaFoldDB" id="A0A6A7BIQ1"/>
<evidence type="ECO:0000313" key="3">
    <source>
        <dbReference type="EMBL" id="KAF2855122.1"/>
    </source>
</evidence>
<keyword evidence="1" id="KW-0175">Coiled coil</keyword>